<proteinExistence type="predicted"/>
<evidence type="ECO:0000313" key="2">
    <source>
        <dbReference type="EMBL" id="CAD2173139.1"/>
    </source>
</evidence>
<feature type="chain" id="PRO_5027556586" evidence="1">
    <location>
        <begin position="26"/>
        <end position="80"/>
    </location>
</feature>
<dbReference type="EMBL" id="CAJEWN010000213">
    <property type="protein sequence ID" value="CAD2173139.1"/>
    <property type="molecule type" value="Genomic_DNA"/>
</dbReference>
<reference evidence="2 3" key="1">
    <citation type="submission" date="2020-08" db="EMBL/GenBank/DDBJ databases">
        <authorList>
            <person name="Koutsovoulos G."/>
            <person name="Danchin GJ E."/>
        </authorList>
    </citation>
    <scope>NUCLEOTIDE SEQUENCE [LARGE SCALE GENOMIC DNA]</scope>
</reference>
<name>A0A6V7VDT2_MELEN</name>
<feature type="signal peptide" evidence="1">
    <location>
        <begin position="1"/>
        <end position="25"/>
    </location>
</feature>
<comment type="caution">
    <text evidence="2">The sequence shown here is derived from an EMBL/GenBank/DDBJ whole genome shotgun (WGS) entry which is preliminary data.</text>
</comment>
<dbReference type="AlphaFoldDB" id="A0A6V7VDT2"/>
<accession>A0A6V7VDT2</accession>
<protein>
    <submittedName>
        <fullName evidence="2">Uncharacterized protein</fullName>
    </submittedName>
</protein>
<evidence type="ECO:0000313" key="3">
    <source>
        <dbReference type="Proteomes" id="UP000580250"/>
    </source>
</evidence>
<evidence type="ECO:0000256" key="1">
    <source>
        <dbReference type="SAM" id="SignalP"/>
    </source>
</evidence>
<sequence>MNKNLIYLFYIILFINIIQYEEVSAKGILSKNNCNCPNNAICCPDPILVGQIDPLGKGPPSTGCCAQGAKGCNGGRCVYH</sequence>
<dbReference type="Proteomes" id="UP000580250">
    <property type="component" value="Unassembled WGS sequence"/>
</dbReference>
<keyword evidence="1" id="KW-0732">Signal</keyword>
<gene>
    <name evidence="2" type="ORF">MENT_LOCUS24729</name>
</gene>
<organism evidence="2 3">
    <name type="scientific">Meloidogyne enterolobii</name>
    <name type="common">Root-knot nematode worm</name>
    <name type="synonym">Meloidogyne mayaguensis</name>
    <dbReference type="NCBI Taxonomy" id="390850"/>
    <lineage>
        <taxon>Eukaryota</taxon>
        <taxon>Metazoa</taxon>
        <taxon>Ecdysozoa</taxon>
        <taxon>Nematoda</taxon>
        <taxon>Chromadorea</taxon>
        <taxon>Rhabditida</taxon>
        <taxon>Tylenchina</taxon>
        <taxon>Tylenchomorpha</taxon>
        <taxon>Tylenchoidea</taxon>
        <taxon>Meloidogynidae</taxon>
        <taxon>Meloidogyninae</taxon>
        <taxon>Meloidogyne</taxon>
    </lineage>
</organism>